<dbReference type="OrthoDB" id="9006088at2"/>
<name>A0A327RDE2_9FLAO</name>
<reference evidence="1 2" key="1">
    <citation type="submission" date="2018-06" db="EMBL/GenBank/DDBJ databases">
        <title>Genomic Encyclopedia of Archaeal and Bacterial Type Strains, Phase II (KMG-II): from individual species to whole genera.</title>
        <authorList>
            <person name="Goeker M."/>
        </authorList>
    </citation>
    <scope>NUCLEOTIDE SEQUENCE [LARGE SCALE GENOMIC DNA]</scope>
    <source>
        <strain evidence="1 2">DSM 24464</strain>
    </source>
</reference>
<comment type="caution">
    <text evidence="1">The sequence shown here is derived from an EMBL/GenBank/DDBJ whole genome shotgun (WGS) entry which is preliminary data.</text>
</comment>
<evidence type="ECO:0008006" key="3">
    <source>
        <dbReference type="Google" id="ProtNLM"/>
    </source>
</evidence>
<dbReference type="PROSITE" id="PS51257">
    <property type="entry name" value="PROKAR_LIPOPROTEIN"/>
    <property type="match status" value="1"/>
</dbReference>
<keyword evidence="2" id="KW-1185">Reference proteome</keyword>
<dbReference type="RefSeq" id="WP_111660868.1">
    <property type="nucleotide sequence ID" value="NZ_QLLO01000011.1"/>
</dbReference>
<dbReference type="Proteomes" id="UP000248703">
    <property type="component" value="Unassembled WGS sequence"/>
</dbReference>
<dbReference type="AlphaFoldDB" id="A0A327RDE2"/>
<evidence type="ECO:0000313" key="1">
    <source>
        <dbReference type="EMBL" id="RAJ11897.1"/>
    </source>
</evidence>
<sequence>MKKIIFTSFIIGFFLFSCGTKQVDKFTYNFQYYDSENDQTEDKGETDLKNIISEFRSFPWKEQTSKFNNPEAKSNPTIGIKDNLNDYDFGIMSYPENNEVVYVIYHSYKVNGEWEESFREGFSKESIEKGLKLFFERKHKELPKFLEKNSKKEFGIPLN</sequence>
<protein>
    <recommendedName>
        <fullName evidence="3">Lipoprotein</fullName>
    </recommendedName>
</protein>
<dbReference type="EMBL" id="QLLO01000011">
    <property type="protein sequence ID" value="RAJ11897.1"/>
    <property type="molecule type" value="Genomic_DNA"/>
</dbReference>
<gene>
    <name evidence="1" type="ORF">LY08_02606</name>
</gene>
<organism evidence="1 2">
    <name type="scientific">Olleya aquimaris</name>
    <dbReference type="NCBI Taxonomy" id="639310"/>
    <lineage>
        <taxon>Bacteria</taxon>
        <taxon>Pseudomonadati</taxon>
        <taxon>Bacteroidota</taxon>
        <taxon>Flavobacteriia</taxon>
        <taxon>Flavobacteriales</taxon>
        <taxon>Flavobacteriaceae</taxon>
    </lineage>
</organism>
<proteinExistence type="predicted"/>
<evidence type="ECO:0000313" key="2">
    <source>
        <dbReference type="Proteomes" id="UP000248703"/>
    </source>
</evidence>
<accession>A0A327RDE2</accession>